<comment type="caution">
    <text evidence="1">The sequence shown here is derived from an EMBL/GenBank/DDBJ whole genome shotgun (WGS) entry which is preliminary data.</text>
</comment>
<sequence>MGIQAALIRTNALAIDPTVDDLPSISIMYENGFFEEVSEFA</sequence>
<protein>
    <submittedName>
        <fullName evidence="1">Uncharacterized protein</fullName>
    </submittedName>
</protein>
<accession>H0EWW2</accession>
<name>H0EWW2_GLAL7</name>
<dbReference type="HOGENOM" id="CLU_3279603_0_0_1"/>
<keyword evidence="2" id="KW-1185">Reference proteome</keyword>
<evidence type="ECO:0000313" key="1">
    <source>
        <dbReference type="EMBL" id="EHK96962.1"/>
    </source>
</evidence>
<organism evidence="1 2">
    <name type="scientific">Glarea lozoyensis (strain ATCC 74030 / MF5533)</name>
    <dbReference type="NCBI Taxonomy" id="1104152"/>
    <lineage>
        <taxon>Eukaryota</taxon>
        <taxon>Fungi</taxon>
        <taxon>Dikarya</taxon>
        <taxon>Ascomycota</taxon>
        <taxon>Pezizomycotina</taxon>
        <taxon>Leotiomycetes</taxon>
        <taxon>Helotiales</taxon>
        <taxon>Helotiaceae</taxon>
        <taxon>Glarea</taxon>
    </lineage>
</organism>
<dbReference type="InParanoid" id="H0EWW2"/>
<dbReference type="AlphaFoldDB" id="H0EWW2"/>
<dbReference type="Proteomes" id="UP000005446">
    <property type="component" value="Unassembled WGS sequence"/>
</dbReference>
<reference evidence="1 2" key="1">
    <citation type="journal article" date="2012" name="Eukaryot. Cell">
        <title>Genome sequence of the fungus Glarea lozoyensis: the first genome sequence of a species from the Helotiaceae family.</title>
        <authorList>
            <person name="Youssar L."/>
            <person name="Gruening B.A."/>
            <person name="Erxleben A."/>
            <person name="Guenther S."/>
            <person name="Huettel W."/>
        </authorList>
    </citation>
    <scope>NUCLEOTIDE SEQUENCE [LARGE SCALE GENOMIC DNA]</scope>
    <source>
        <strain evidence="2">ATCC 74030 / MF5533</strain>
    </source>
</reference>
<evidence type="ECO:0000313" key="2">
    <source>
        <dbReference type="Proteomes" id="UP000005446"/>
    </source>
</evidence>
<proteinExistence type="predicted"/>
<gene>
    <name evidence="1" type="ORF">M7I_7287</name>
</gene>
<dbReference type="EMBL" id="AGUE01000214">
    <property type="protein sequence ID" value="EHK96962.1"/>
    <property type="molecule type" value="Genomic_DNA"/>
</dbReference>